<accession>A0A7X0P109</accession>
<dbReference type="EMBL" id="JACHMI010000001">
    <property type="protein sequence ID" value="MBB6553301.1"/>
    <property type="molecule type" value="Genomic_DNA"/>
</dbReference>
<keyword evidence="4" id="KW-1185">Reference proteome</keyword>
<dbReference type="RefSeq" id="WP_185107435.1">
    <property type="nucleotide sequence ID" value="NZ_BAAAXY010000025.1"/>
</dbReference>
<proteinExistence type="predicted"/>
<sequence length="83" mass="8808">MNTARQAGSALGIAILGTILSHSRAGADPMTFRGLYDTGMRDVVITAGLAVLAGALLLALQRMKRSANPHPRRPARAEQSQLR</sequence>
<gene>
    <name evidence="3" type="ORF">HD593_008096</name>
</gene>
<evidence type="ECO:0000313" key="4">
    <source>
        <dbReference type="Proteomes" id="UP000565579"/>
    </source>
</evidence>
<evidence type="ECO:0000313" key="3">
    <source>
        <dbReference type="EMBL" id="MBB6553301.1"/>
    </source>
</evidence>
<reference evidence="3 4" key="1">
    <citation type="submission" date="2020-08" db="EMBL/GenBank/DDBJ databases">
        <title>Sequencing the genomes of 1000 actinobacteria strains.</title>
        <authorList>
            <person name="Klenk H.-P."/>
        </authorList>
    </citation>
    <scope>NUCLEOTIDE SEQUENCE [LARGE SCALE GENOMIC DNA]</scope>
    <source>
        <strain evidence="3 4">DSM 43768</strain>
    </source>
</reference>
<organism evidence="3 4">
    <name type="scientific">Nonomuraea rubra</name>
    <dbReference type="NCBI Taxonomy" id="46180"/>
    <lineage>
        <taxon>Bacteria</taxon>
        <taxon>Bacillati</taxon>
        <taxon>Actinomycetota</taxon>
        <taxon>Actinomycetes</taxon>
        <taxon>Streptosporangiales</taxon>
        <taxon>Streptosporangiaceae</taxon>
        <taxon>Nonomuraea</taxon>
    </lineage>
</organism>
<comment type="caution">
    <text evidence="3">The sequence shown here is derived from an EMBL/GenBank/DDBJ whole genome shotgun (WGS) entry which is preliminary data.</text>
</comment>
<name>A0A7X0P109_9ACTN</name>
<dbReference type="Proteomes" id="UP000565579">
    <property type="component" value="Unassembled WGS sequence"/>
</dbReference>
<keyword evidence="2" id="KW-0472">Membrane</keyword>
<evidence type="ECO:0000256" key="2">
    <source>
        <dbReference type="SAM" id="Phobius"/>
    </source>
</evidence>
<protein>
    <submittedName>
        <fullName evidence="3">Uncharacterized protein</fullName>
    </submittedName>
</protein>
<evidence type="ECO:0000256" key="1">
    <source>
        <dbReference type="SAM" id="MobiDB-lite"/>
    </source>
</evidence>
<feature type="transmembrane region" description="Helical" evidence="2">
    <location>
        <begin position="43"/>
        <end position="60"/>
    </location>
</feature>
<feature type="compositionally biased region" description="Basic residues" evidence="1">
    <location>
        <begin position="64"/>
        <end position="74"/>
    </location>
</feature>
<dbReference type="AlphaFoldDB" id="A0A7X0P109"/>
<keyword evidence="2" id="KW-1133">Transmembrane helix</keyword>
<feature type="region of interest" description="Disordered" evidence="1">
    <location>
        <begin position="64"/>
        <end position="83"/>
    </location>
</feature>
<keyword evidence="2" id="KW-0812">Transmembrane</keyword>